<accession>A0AAU7PPA4</accession>
<dbReference type="RefSeq" id="WP_349946364.1">
    <property type="nucleotide sequence ID" value="NZ_CP157940.1"/>
</dbReference>
<keyword evidence="1" id="KW-0732">Signal</keyword>
<name>A0AAU7PPA4_9FIRM</name>
<reference evidence="2" key="1">
    <citation type="submission" date="2024-06" db="EMBL/GenBank/DDBJ databases">
        <title>Lacrimispora cavernae sp. nov., a novel anaerobe isolated from bat guano pile inside a cave.</title>
        <authorList>
            <person name="Miller S.L."/>
            <person name="Lu N."/>
            <person name="King J."/>
            <person name="Sankaranarayanan K."/>
            <person name="Lawson P.A."/>
        </authorList>
    </citation>
    <scope>NUCLEOTIDE SEQUENCE</scope>
    <source>
        <strain evidence="2">BS-2</strain>
    </source>
</reference>
<feature type="signal peptide" evidence="1">
    <location>
        <begin position="1"/>
        <end position="25"/>
    </location>
</feature>
<dbReference type="EMBL" id="CP157940">
    <property type="protein sequence ID" value="XBS54014.1"/>
    <property type="molecule type" value="Genomic_DNA"/>
</dbReference>
<evidence type="ECO:0000256" key="1">
    <source>
        <dbReference type="SAM" id="SignalP"/>
    </source>
</evidence>
<protein>
    <submittedName>
        <fullName evidence="2">Uncharacterized protein</fullName>
    </submittedName>
</protein>
<organism evidence="2">
    <name type="scientific">Lacrimispora sp. BS-2</name>
    <dbReference type="NCBI Taxonomy" id="3151850"/>
    <lineage>
        <taxon>Bacteria</taxon>
        <taxon>Bacillati</taxon>
        <taxon>Bacillota</taxon>
        <taxon>Clostridia</taxon>
        <taxon>Lachnospirales</taxon>
        <taxon>Lachnospiraceae</taxon>
        <taxon>Lacrimispora</taxon>
    </lineage>
</organism>
<sequence length="99" mass="10717">MKLKRTMIPAFAMALVATTGVSAYAASHEFKGTVDSIIADIQTYDKGEMPDIPADAVMMNKEFVDVTGSADANLKVYDEDEMPSIPDGAELMQKVVVEE</sequence>
<gene>
    <name evidence="2" type="ORF">ABFV83_19835</name>
</gene>
<proteinExistence type="predicted"/>
<feature type="chain" id="PRO_5043772892" evidence="1">
    <location>
        <begin position="26"/>
        <end position="99"/>
    </location>
</feature>
<dbReference type="AlphaFoldDB" id="A0AAU7PPA4"/>
<evidence type="ECO:0000313" key="2">
    <source>
        <dbReference type="EMBL" id="XBS54014.1"/>
    </source>
</evidence>